<reference evidence="2" key="2">
    <citation type="submission" date="2014-07" db="EMBL/GenBank/DDBJ databases">
        <authorList>
            <person name="Hull J."/>
        </authorList>
    </citation>
    <scope>NUCLEOTIDE SEQUENCE</scope>
</reference>
<feature type="compositionally biased region" description="Basic and acidic residues" evidence="1">
    <location>
        <begin position="146"/>
        <end position="161"/>
    </location>
</feature>
<name>A0A0A9WEC8_LYGHE</name>
<feature type="compositionally biased region" description="Basic residues" evidence="1">
    <location>
        <begin position="390"/>
        <end position="402"/>
    </location>
</feature>
<sequence length="827" mass="93322">MAEDPEKSPRVRKLSWADMVDEEEELMLAKEAYEKALKERELKARKPKKSPEQRERTEQKKFIDPTKEFKQRDSSTERCHTEGPVNSKGELSQKPISRYADPSRNSNTWRMPAGSEIERSQKPISKYADPSRRSTPWRTPAGRGTFKTEKPMVVHPSSRSEAHNTQIAYDLKGQQAPEVPYNINILPFKSFRTEKPKGIGAPFKQEARPSKSLCDLKEQKSVEAPSNVNNVPFKDIRRKPISRDDGPSRSVPYIPLNTARSLPAVSKYDKIEAPVYPPQEERHSWEVSYCKAAQAPLDEQLTLKSSHRGDGDSALFMKYDRPLKKLAPRIAPTHPVVTLDEAEEQSAVQGSPEQESSGNASSYQTEPDSTVEPFLSSTSSPSPTHDKIVKVSRVRRSRKQKASMKSSSTKKVEASRQDPFPMDEADEQYAVQGSPKHESSGNPSSHQTMQDSTVEPSLSTATCPSPTVEGYGGHPISGMDVLKHGPPRKSAAPATQNLLAGRKDENIEQPPEVRESPSLDTTSNASIKTILAHPQTVRRPALLPTPPDSERLFPPGETKNLMLRIENRFEKWGDLGDEVSSMFILKQEVKRFEDLRDDLKLIVDDQYAYDAQLDEMLKESLVLFDTHKESAIREDKIGYWKTKGLMFMVSTKFAHHAIDAFTKAVKLEPSSIDCWNNLGDCYCSLGDFEMSKKCFLSALAQEKNVVSYQNLSMLSRLKRPREIQDYQDGINYAKEALACDFSCTKSWTILGNAYMAAFFAAGQNEQYINKALHAYRKADTGESRDYEVCYNKFIALKFLEKYEEALNTLLPSLTKRDVDWKNAQANF</sequence>
<dbReference type="AlphaFoldDB" id="A0A0A9WEC8"/>
<feature type="compositionally biased region" description="Polar residues" evidence="1">
    <location>
        <begin position="518"/>
        <end position="527"/>
    </location>
</feature>
<dbReference type="Gene3D" id="1.25.40.10">
    <property type="entry name" value="Tetratricopeptide repeat domain"/>
    <property type="match status" value="1"/>
</dbReference>
<proteinExistence type="predicted"/>
<evidence type="ECO:0000256" key="1">
    <source>
        <dbReference type="SAM" id="MobiDB-lite"/>
    </source>
</evidence>
<dbReference type="Pfam" id="PF13431">
    <property type="entry name" value="TPR_17"/>
    <property type="match status" value="1"/>
</dbReference>
<gene>
    <name evidence="2" type="primary">TTC5_0</name>
    <name evidence="2" type="ORF">CM83_41732</name>
</gene>
<feature type="compositionally biased region" description="Polar residues" evidence="1">
    <location>
        <begin position="440"/>
        <end position="465"/>
    </location>
</feature>
<dbReference type="InterPro" id="IPR019734">
    <property type="entry name" value="TPR_rpt"/>
</dbReference>
<dbReference type="EMBL" id="GBHO01036787">
    <property type="protein sequence ID" value="JAG06817.1"/>
    <property type="molecule type" value="Transcribed_RNA"/>
</dbReference>
<feature type="compositionally biased region" description="Basic and acidic residues" evidence="1">
    <location>
        <begin position="39"/>
        <end position="81"/>
    </location>
</feature>
<evidence type="ECO:0000313" key="2">
    <source>
        <dbReference type="EMBL" id="JAG06817.1"/>
    </source>
</evidence>
<feature type="compositionally biased region" description="Basic and acidic residues" evidence="1">
    <location>
        <begin position="205"/>
        <end position="221"/>
    </location>
</feature>
<dbReference type="InterPro" id="IPR011990">
    <property type="entry name" value="TPR-like_helical_dom_sf"/>
</dbReference>
<dbReference type="SMART" id="SM00028">
    <property type="entry name" value="TPR"/>
    <property type="match status" value="2"/>
</dbReference>
<dbReference type="SUPFAM" id="SSF48452">
    <property type="entry name" value="TPR-like"/>
    <property type="match status" value="1"/>
</dbReference>
<feature type="region of interest" description="Disordered" evidence="1">
    <location>
        <begin position="332"/>
        <end position="555"/>
    </location>
</feature>
<protein>
    <submittedName>
        <fullName evidence="2">Tetratricopeptide repeat protein 5</fullName>
    </submittedName>
</protein>
<accession>A0A0A9WEC8</accession>
<organism evidence="2">
    <name type="scientific">Lygus hesperus</name>
    <name type="common">Western plant bug</name>
    <dbReference type="NCBI Taxonomy" id="30085"/>
    <lineage>
        <taxon>Eukaryota</taxon>
        <taxon>Metazoa</taxon>
        <taxon>Ecdysozoa</taxon>
        <taxon>Arthropoda</taxon>
        <taxon>Hexapoda</taxon>
        <taxon>Insecta</taxon>
        <taxon>Pterygota</taxon>
        <taxon>Neoptera</taxon>
        <taxon>Paraneoptera</taxon>
        <taxon>Hemiptera</taxon>
        <taxon>Heteroptera</taxon>
        <taxon>Panheteroptera</taxon>
        <taxon>Cimicomorpha</taxon>
        <taxon>Miridae</taxon>
        <taxon>Mirini</taxon>
        <taxon>Lygus</taxon>
    </lineage>
</organism>
<feature type="region of interest" description="Disordered" evidence="1">
    <location>
        <begin position="197"/>
        <end position="254"/>
    </location>
</feature>
<feature type="compositionally biased region" description="Basic and acidic residues" evidence="1">
    <location>
        <begin position="501"/>
        <end position="517"/>
    </location>
</feature>
<feature type="compositionally biased region" description="Polar residues" evidence="1">
    <location>
        <begin position="346"/>
        <end position="368"/>
    </location>
</feature>
<feature type="region of interest" description="Disordered" evidence="1">
    <location>
        <begin position="39"/>
        <end position="161"/>
    </location>
</feature>
<reference evidence="2" key="1">
    <citation type="journal article" date="2014" name="PLoS ONE">
        <title>Transcriptome-Based Identification of ABC Transporters in the Western Tarnished Plant Bug Lygus hesperus.</title>
        <authorList>
            <person name="Hull J.J."/>
            <person name="Chaney K."/>
            <person name="Geib S.M."/>
            <person name="Fabrick J.A."/>
            <person name="Brent C.S."/>
            <person name="Walsh D."/>
            <person name="Lavine L.C."/>
        </authorList>
    </citation>
    <scope>NUCLEOTIDE SEQUENCE</scope>
</reference>